<keyword evidence="2" id="KW-1185">Reference proteome</keyword>
<name>A0A915A3Y8_PARUN</name>
<proteinExistence type="predicted"/>
<reference evidence="3" key="1">
    <citation type="submission" date="2022-11" db="UniProtKB">
        <authorList>
            <consortium name="WormBaseParasite"/>
        </authorList>
    </citation>
    <scope>IDENTIFICATION</scope>
</reference>
<feature type="region of interest" description="Disordered" evidence="1">
    <location>
        <begin position="1"/>
        <end position="69"/>
    </location>
</feature>
<dbReference type="Proteomes" id="UP000887569">
    <property type="component" value="Unplaced"/>
</dbReference>
<organism evidence="2 3">
    <name type="scientific">Parascaris univalens</name>
    <name type="common">Nematode worm</name>
    <dbReference type="NCBI Taxonomy" id="6257"/>
    <lineage>
        <taxon>Eukaryota</taxon>
        <taxon>Metazoa</taxon>
        <taxon>Ecdysozoa</taxon>
        <taxon>Nematoda</taxon>
        <taxon>Chromadorea</taxon>
        <taxon>Rhabditida</taxon>
        <taxon>Spirurina</taxon>
        <taxon>Ascaridomorpha</taxon>
        <taxon>Ascaridoidea</taxon>
        <taxon>Ascarididae</taxon>
        <taxon>Parascaris</taxon>
    </lineage>
</organism>
<dbReference type="WBParaSite" id="PgE193_g001_t01">
    <property type="protein sequence ID" value="PgE193_g001_t01"/>
    <property type="gene ID" value="PgE193_g001"/>
</dbReference>
<accession>A0A915A3Y8</accession>
<sequence length="133" mass="15684">MLRRQKPHSHPAISTKEAVRQRTSNIEPDRLQHPPLHRLRRQKPHSHPAISTKEAVRQRTSNIEPDRLQHPPLHRSQIITSERLVTQVHQVFYERWPTFLHYDNAHRNSTLILNYVTAVILSTHSSKVARELQ</sequence>
<protein>
    <submittedName>
        <fullName evidence="3">Major sperm protein</fullName>
    </submittedName>
</protein>
<feature type="compositionally biased region" description="Basic residues" evidence="1">
    <location>
        <begin position="35"/>
        <end position="46"/>
    </location>
</feature>
<dbReference type="AlphaFoldDB" id="A0A915A3Y8"/>
<evidence type="ECO:0000313" key="2">
    <source>
        <dbReference type="Proteomes" id="UP000887569"/>
    </source>
</evidence>
<evidence type="ECO:0000313" key="3">
    <source>
        <dbReference type="WBParaSite" id="PgE193_g001_t01"/>
    </source>
</evidence>
<evidence type="ECO:0000256" key="1">
    <source>
        <dbReference type="SAM" id="MobiDB-lite"/>
    </source>
</evidence>